<dbReference type="Gene3D" id="3.40.50.1000">
    <property type="entry name" value="HAD superfamily/HAD-like"/>
    <property type="match status" value="1"/>
</dbReference>
<name>A0A6J6J7P0_9ZZZZ</name>
<evidence type="ECO:0000256" key="6">
    <source>
        <dbReference type="SAM" id="Phobius"/>
    </source>
</evidence>
<dbReference type="InterPro" id="IPR001757">
    <property type="entry name" value="P_typ_ATPase"/>
</dbReference>
<dbReference type="GO" id="GO:0055070">
    <property type="term" value="P:copper ion homeostasis"/>
    <property type="evidence" value="ECO:0007669"/>
    <property type="project" value="TreeGrafter"/>
</dbReference>
<dbReference type="InterPro" id="IPR036412">
    <property type="entry name" value="HAD-like_sf"/>
</dbReference>
<feature type="transmembrane region" description="Helical" evidence="6">
    <location>
        <begin position="173"/>
        <end position="191"/>
    </location>
</feature>
<evidence type="ECO:0000313" key="7">
    <source>
        <dbReference type="EMBL" id="CAB4632585.1"/>
    </source>
</evidence>
<organism evidence="7">
    <name type="scientific">freshwater metagenome</name>
    <dbReference type="NCBI Taxonomy" id="449393"/>
    <lineage>
        <taxon>unclassified sequences</taxon>
        <taxon>metagenomes</taxon>
        <taxon>ecological metagenomes</taxon>
    </lineage>
</organism>
<keyword evidence="3" id="KW-1278">Translocase</keyword>
<dbReference type="InterPro" id="IPR023299">
    <property type="entry name" value="ATPase_P-typ_cyto_dom_N"/>
</dbReference>
<evidence type="ECO:0000256" key="3">
    <source>
        <dbReference type="ARBA" id="ARBA00022967"/>
    </source>
</evidence>
<dbReference type="Gene3D" id="3.40.1110.10">
    <property type="entry name" value="Calcium-transporting ATPase, cytoplasmic domain N"/>
    <property type="match status" value="1"/>
</dbReference>
<evidence type="ECO:0000256" key="1">
    <source>
        <dbReference type="ARBA" id="ARBA00004370"/>
    </source>
</evidence>
<dbReference type="Pfam" id="PF00702">
    <property type="entry name" value="Hydrolase"/>
    <property type="match status" value="1"/>
</dbReference>
<gene>
    <name evidence="7" type="ORF">UFOPK1960_00781</name>
</gene>
<dbReference type="GO" id="GO:0005507">
    <property type="term" value="F:copper ion binding"/>
    <property type="evidence" value="ECO:0007669"/>
    <property type="project" value="TreeGrafter"/>
</dbReference>
<dbReference type="GO" id="GO:0005524">
    <property type="term" value="F:ATP binding"/>
    <property type="evidence" value="ECO:0007669"/>
    <property type="project" value="InterPro"/>
</dbReference>
<dbReference type="GO" id="GO:0016887">
    <property type="term" value="F:ATP hydrolysis activity"/>
    <property type="evidence" value="ECO:0007669"/>
    <property type="project" value="InterPro"/>
</dbReference>
<dbReference type="EMBL" id="CAEZVL010000105">
    <property type="protein sequence ID" value="CAB4632585.1"/>
    <property type="molecule type" value="Genomic_DNA"/>
</dbReference>
<dbReference type="GO" id="GO:0016020">
    <property type="term" value="C:membrane"/>
    <property type="evidence" value="ECO:0007669"/>
    <property type="project" value="UniProtKB-SubCell"/>
</dbReference>
<keyword evidence="5 6" id="KW-0472">Membrane</keyword>
<evidence type="ECO:0000256" key="5">
    <source>
        <dbReference type="ARBA" id="ARBA00023136"/>
    </source>
</evidence>
<dbReference type="AlphaFoldDB" id="A0A6J6J7P0"/>
<dbReference type="PRINTS" id="PR00119">
    <property type="entry name" value="CATATPASE"/>
</dbReference>
<dbReference type="PANTHER" id="PTHR43520:SF8">
    <property type="entry name" value="P-TYPE CU(+) TRANSPORTER"/>
    <property type="match status" value="1"/>
</dbReference>
<comment type="subcellular location">
    <subcellularLocation>
        <location evidence="1">Membrane</location>
    </subcellularLocation>
</comment>
<reference evidence="7" key="1">
    <citation type="submission" date="2020-05" db="EMBL/GenBank/DDBJ databases">
        <authorList>
            <person name="Chiriac C."/>
            <person name="Salcher M."/>
            <person name="Ghai R."/>
            <person name="Kavagutti S V."/>
        </authorList>
    </citation>
    <scope>NUCLEOTIDE SEQUENCE</scope>
</reference>
<feature type="transmembrane region" description="Helical" evidence="6">
    <location>
        <begin position="197"/>
        <end position="215"/>
    </location>
</feature>
<accession>A0A6J6J7P0</accession>
<protein>
    <submittedName>
        <fullName evidence="7">Unannotated protein</fullName>
    </submittedName>
</protein>
<keyword evidence="2 6" id="KW-0812">Transmembrane</keyword>
<proteinExistence type="predicted"/>
<keyword evidence="4 6" id="KW-1133">Transmembrane helix</keyword>
<dbReference type="InterPro" id="IPR023214">
    <property type="entry name" value="HAD_sf"/>
</dbReference>
<dbReference type="PANTHER" id="PTHR43520">
    <property type="entry name" value="ATP7, ISOFORM B"/>
    <property type="match status" value="1"/>
</dbReference>
<evidence type="ECO:0000256" key="4">
    <source>
        <dbReference type="ARBA" id="ARBA00022989"/>
    </source>
</evidence>
<dbReference type="GO" id="GO:0043682">
    <property type="term" value="F:P-type divalent copper transporter activity"/>
    <property type="evidence" value="ECO:0007669"/>
    <property type="project" value="TreeGrafter"/>
</dbReference>
<dbReference type="SUPFAM" id="SSF56784">
    <property type="entry name" value="HAD-like"/>
    <property type="match status" value="1"/>
</dbReference>
<dbReference type="NCBIfam" id="TIGR01494">
    <property type="entry name" value="ATPase_P-type"/>
    <property type="match status" value="1"/>
</dbReference>
<evidence type="ECO:0000256" key="2">
    <source>
        <dbReference type="ARBA" id="ARBA00022692"/>
    </source>
</evidence>
<sequence>MGVSAIVDGRRVEISRSANHDESGSTVVEATVDGRVVARFTVSDHIKPTASAIVAELRALGVRPMIVSGDSAGPVQHVAKSVGIDVRETRFAVLPADKLRIVHELQATGAIVAMVGDGVNDAAALVAADLGIAMGTGTDAAMQAGDLTIISGDLTVVPKALALSRRTLRIIQANLFWAFAYNVAALPLAVAGLMNPVIAGLAMALSSAFVVANSLRLRR</sequence>